<protein>
    <recommendedName>
        <fullName evidence="7">Platelet-derived growth factor (PDGF) family profile domain-containing protein</fullName>
    </recommendedName>
</protein>
<accession>A0A8J2KRA8</accession>
<dbReference type="GO" id="GO:0051781">
    <property type="term" value="P:positive regulation of cell division"/>
    <property type="evidence" value="ECO:0007669"/>
    <property type="project" value="UniProtKB-KW"/>
</dbReference>
<dbReference type="PROSITE" id="PS50278">
    <property type="entry name" value="PDGF_2"/>
    <property type="match status" value="1"/>
</dbReference>
<dbReference type="GO" id="GO:0016020">
    <property type="term" value="C:membrane"/>
    <property type="evidence" value="ECO:0007669"/>
    <property type="project" value="InterPro"/>
</dbReference>
<keyword evidence="3" id="KW-0497">Mitogen</keyword>
<organism evidence="8 9">
    <name type="scientific">Allacma fusca</name>
    <dbReference type="NCBI Taxonomy" id="39272"/>
    <lineage>
        <taxon>Eukaryota</taxon>
        <taxon>Metazoa</taxon>
        <taxon>Ecdysozoa</taxon>
        <taxon>Arthropoda</taxon>
        <taxon>Hexapoda</taxon>
        <taxon>Collembola</taxon>
        <taxon>Symphypleona</taxon>
        <taxon>Sminthuridae</taxon>
        <taxon>Allacma</taxon>
    </lineage>
</organism>
<feature type="region of interest" description="Disordered" evidence="5">
    <location>
        <begin position="339"/>
        <end position="366"/>
    </location>
</feature>
<sequence>MYKEPTKFLVLLVLLSLQFCNSLQREDQQSVSLTPEAMHYTHEALSHRNNRPQSVKTGTPIVFPSMNTTVTAKPKIPLKLIRDINNEDDIVNLFTKYVSNVKVKDVNGQKYFFDLNDNPIDVAIGETRRGTSSIGPFSFRNPITRKPGSNSTVSNMTPFTRNGNVGGIVPNRQGIEEKITKGAACEPEMRTVEVPTGEDHGTLIIPRCVRIPQCGGCCGSSLLKCEAVSTKTVKVQVNKFEYQQETGKVNYVKSEHIVELQAATKCRCGCRIKPRDCSPAHNHDHTECQCVCKNDQDRPACQEQEDKQWNPQNCQCECREIKECSSGYTFSPQTCTCQPDTTPLSPSMDSSEKKRRRRMHKRRHIK</sequence>
<keyword evidence="2 4" id="KW-0339">Growth factor</keyword>
<evidence type="ECO:0000256" key="3">
    <source>
        <dbReference type="ARBA" id="ARBA00023246"/>
    </source>
</evidence>
<dbReference type="Proteomes" id="UP000708208">
    <property type="component" value="Unassembled WGS sequence"/>
</dbReference>
<feature type="domain" description="Platelet-derived growth factor (PDGF) family profile" evidence="7">
    <location>
        <begin position="206"/>
        <end position="273"/>
    </location>
</feature>
<keyword evidence="6" id="KW-0732">Signal</keyword>
<feature type="compositionally biased region" description="Basic residues" evidence="5">
    <location>
        <begin position="353"/>
        <end position="366"/>
    </location>
</feature>
<dbReference type="PANTHER" id="PTHR11633:SF1">
    <property type="entry name" value="LD28763P"/>
    <property type="match status" value="1"/>
</dbReference>
<dbReference type="EMBL" id="CAJVCH010500148">
    <property type="protein sequence ID" value="CAG7821107.1"/>
    <property type="molecule type" value="Genomic_DNA"/>
</dbReference>
<dbReference type="PANTHER" id="PTHR11633">
    <property type="entry name" value="PLATELET-DERIVED GROWTH FACTOR"/>
    <property type="match status" value="1"/>
</dbReference>
<dbReference type="Pfam" id="PF00341">
    <property type="entry name" value="PDGF"/>
    <property type="match status" value="1"/>
</dbReference>
<dbReference type="GO" id="GO:0008284">
    <property type="term" value="P:positive regulation of cell population proliferation"/>
    <property type="evidence" value="ECO:0007669"/>
    <property type="project" value="TreeGrafter"/>
</dbReference>
<reference evidence="8" key="1">
    <citation type="submission" date="2021-06" db="EMBL/GenBank/DDBJ databases">
        <authorList>
            <person name="Hodson N. C."/>
            <person name="Mongue J. A."/>
            <person name="Jaron S. K."/>
        </authorList>
    </citation>
    <scope>NUCLEOTIDE SEQUENCE</scope>
</reference>
<keyword evidence="9" id="KW-1185">Reference proteome</keyword>
<evidence type="ECO:0000313" key="8">
    <source>
        <dbReference type="EMBL" id="CAG7821107.1"/>
    </source>
</evidence>
<gene>
    <name evidence="8" type="ORF">AFUS01_LOCUS31463</name>
</gene>
<dbReference type="InterPro" id="IPR000072">
    <property type="entry name" value="PDGF/VEGF_dom"/>
</dbReference>
<evidence type="ECO:0000256" key="4">
    <source>
        <dbReference type="RuleBase" id="RU003818"/>
    </source>
</evidence>
<evidence type="ECO:0000256" key="5">
    <source>
        <dbReference type="SAM" id="MobiDB-lite"/>
    </source>
</evidence>
<dbReference type="GO" id="GO:0005615">
    <property type="term" value="C:extracellular space"/>
    <property type="evidence" value="ECO:0007669"/>
    <property type="project" value="TreeGrafter"/>
</dbReference>
<evidence type="ECO:0000313" key="9">
    <source>
        <dbReference type="Proteomes" id="UP000708208"/>
    </source>
</evidence>
<feature type="region of interest" description="Disordered" evidence="5">
    <location>
        <begin position="133"/>
        <end position="167"/>
    </location>
</feature>
<feature type="chain" id="PRO_5035170715" description="Platelet-derived growth factor (PDGF) family profile domain-containing protein" evidence="6">
    <location>
        <begin position="23"/>
        <end position="366"/>
    </location>
</feature>
<dbReference type="AlphaFoldDB" id="A0A8J2KRA8"/>
<feature type="signal peptide" evidence="6">
    <location>
        <begin position="1"/>
        <end position="22"/>
    </location>
</feature>
<comment type="similarity">
    <text evidence="1 4">Belongs to the PDGF/VEGF growth factor family.</text>
</comment>
<dbReference type="GO" id="GO:0008083">
    <property type="term" value="F:growth factor activity"/>
    <property type="evidence" value="ECO:0007669"/>
    <property type="project" value="UniProtKB-KW"/>
</dbReference>
<comment type="caution">
    <text evidence="8">The sequence shown here is derived from an EMBL/GenBank/DDBJ whole genome shotgun (WGS) entry which is preliminary data.</text>
</comment>
<evidence type="ECO:0000259" key="7">
    <source>
        <dbReference type="PROSITE" id="PS50278"/>
    </source>
</evidence>
<dbReference type="SMART" id="SM00141">
    <property type="entry name" value="PDGF"/>
    <property type="match status" value="1"/>
</dbReference>
<feature type="compositionally biased region" description="Polar residues" evidence="5">
    <location>
        <begin position="147"/>
        <end position="163"/>
    </location>
</feature>
<dbReference type="OrthoDB" id="8878063at2759"/>
<dbReference type="GO" id="GO:0070851">
    <property type="term" value="F:growth factor receptor binding"/>
    <property type="evidence" value="ECO:0007669"/>
    <property type="project" value="TreeGrafter"/>
</dbReference>
<evidence type="ECO:0000256" key="6">
    <source>
        <dbReference type="SAM" id="SignalP"/>
    </source>
</evidence>
<proteinExistence type="inferred from homology"/>
<evidence type="ECO:0000256" key="2">
    <source>
        <dbReference type="ARBA" id="ARBA00023030"/>
    </source>
</evidence>
<evidence type="ECO:0000256" key="1">
    <source>
        <dbReference type="ARBA" id="ARBA00006686"/>
    </source>
</evidence>
<name>A0A8J2KRA8_9HEXA</name>